<comment type="caution">
    <text evidence="2">The sequence shown here is derived from an EMBL/GenBank/DDBJ whole genome shotgun (WGS) entry which is preliminary data.</text>
</comment>
<dbReference type="PANTHER" id="PTHR13532:SF3">
    <property type="entry name" value="INTEGRATOR COMPLEX SUBUNIT 14"/>
    <property type="match status" value="1"/>
</dbReference>
<reference evidence="2 3" key="1">
    <citation type="submission" date="2024-08" db="EMBL/GenBank/DDBJ databases">
        <title>Gnathostoma spinigerum genome.</title>
        <authorList>
            <person name="Gonzalez-Bertolin B."/>
            <person name="Monzon S."/>
            <person name="Zaballos A."/>
            <person name="Jimenez P."/>
            <person name="Dekumyoy P."/>
            <person name="Varona S."/>
            <person name="Cuesta I."/>
            <person name="Sumanam S."/>
            <person name="Adisakwattana P."/>
            <person name="Gasser R.B."/>
            <person name="Hernandez-Gonzalez A."/>
            <person name="Young N.D."/>
            <person name="Perteguer M.J."/>
        </authorList>
    </citation>
    <scope>NUCLEOTIDE SEQUENCE [LARGE SCALE GENOMIC DNA]</scope>
    <source>
        <strain evidence="2">AL3</strain>
        <tissue evidence="2">Liver</tissue>
    </source>
</reference>
<dbReference type="PANTHER" id="PTHR13532">
    <property type="match status" value="1"/>
</dbReference>
<organism evidence="2 3">
    <name type="scientific">Gnathostoma spinigerum</name>
    <dbReference type="NCBI Taxonomy" id="75299"/>
    <lineage>
        <taxon>Eukaryota</taxon>
        <taxon>Metazoa</taxon>
        <taxon>Ecdysozoa</taxon>
        <taxon>Nematoda</taxon>
        <taxon>Chromadorea</taxon>
        <taxon>Rhabditida</taxon>
        <taxon>Spirurina</taxon>
        <taxon>Gnathostomatomorpha</taxon>
        <taxon>Gnathostomatoidea</taxon>
        <taxon>Gnathostomatidae</taxon>
        <taxon>Gnathostoma</taxon>
    </lineage>
</organism>
<dbReference type="Pfam" id="PF20504">
    <property type="entry name" value="IntS14_C"/>
    <property type="match status" value="1"/>
</dbReference>
<sequence length="465" mass="51640">MTVFIALDSSLSMKSPINDEASCAITRWQAACEVASCFVKQLQERKPDECIKLVGSKSVEVDFSHNSSMLCEEVKSVTELQSVFSKVDVSASAEMLSLFSLIRMKKPEDGSRVLVITDGAAFTPEEIKLHHIPECPTRFALVLNEELTDMDQVARFVVISAHSEGVQSLEECTCVDAWSPFFLSRSKNYEQFAKQIVSELYPSDVHTLTCGMLRVPIEIIPPHYESVWDETIDIVGFVKLSNLHNAPLIDYRYVVERKGSKPKSKDPAAGADEGLVSLICSGLATEESVAICHLSGEQYGALSASRDADSDCMRLIIQVFPEGIDAGLWKPDFTKLTAKLSLNPEKEKDSYDICIPAEQYATASYAHTQRTCWNDVYGIQADIQKVLRLLKKIPDRLPQFYAEVNRLRLHACAIAADEILDVIITKLAEEGATLASPLIKKHCDHVCHKMREGGLQNVEEIVPPL</sequence>
<name>A0ABD6EBQ4_9BILA</name>
<dbReference type="InterPro" id="IPR046471">
    <property type="entry name" value="IntS14_C"/>
</dbReference>
<gene>
    <name evidence="2" type="ORF">AB6A40_004177</name>
</gene>
<keyword evidence="3" id="KW-1185">Reference proteome</keyword>
<protein>
    <recommendedName>
        <fullName evidence="1">Integrator complex subunit 14 C-terminal domain-containing protein</fullName>
    </recommendedName>
</protein>
<dbReference type="Proteomes" id="UP001608902">
    <property type="component" value="Unassembled WGS sequence"/>
</dbReference>
<evidence type="ECO:0000313" key="2">
    <source>
        <dbReference type="EMBL" id="MFH4977468.1"/>
    </source>
</evidence>
<dbReference type="InterPro" id="IPR039841">
    <property type="entry name" value="INTS14"/>
</dbReference>
<accession>A0ABD6EBQ4</accession>
<evidence type="ECO:0000259" key="1">
    <source>
        <dbReference type="Pfam" id="PF20504"/>
    </source>
</evidence>
<dbReference type="EMBL" id="JBGFUD010002324">
    <property type="protein sequence ID" value="MFH4977468.1"/>
    <property type="molecule type" value="Genomic_DNA"/>
</dbReference>
<dbReference type="AlphaFoldDB" id="A0ABD6EBQ4"/>
<proteinExistence type="predicted"/>
<evidence type="ECO:0000313" key="3">
    <source>
        <dbReference type="Proteomes" id="UP001608902"/>
    </source>
</evidence>
<feature type="domain" description="Integrator complex subunit 14 C-terminal" evidence="1">
    <location>
        <begin position="372"/>
        <end position="436"/>
    </location>
</feature>